<feature type="non-terminal residue" evidence="3">
    <location>
        <position position="1"/>
    </location>
</feature>
<keyword evidence="3" id="KW-0067">ATP-binding</keyword>
<comment type="caution">
    <text evidence="3">The sequence shown here is derived from an EMBL/GenBank/DDBJ whole genome shotgun (WGS) entry which is preliminary data.</text>
</comment>
<sequence length="69" mass="7525">SSGSGKTTTLMMLAGFTEPDSGTITVDGRDITKLNPGKRDFGFVFQQYLLFPHMTVSENVAFPLQLRGV</sequence>
<dbReference type="PANTHER" id="PTHR42781">
    <property type="entry name" value="SPERMIDINE/PUTRESCINE IMPORT ATP-BINDING PROTEIN POTA"/>
    <property type="match status" value="1"/>
</dbReference>
<dbReference type="GO" id="GO:0016887">
    <property type="term" value="F:ATP hydrolysis activity"/>
    <property type="evidence" value="ECO:0007669"/>
    <property type="project" value="InterPro"/>
</dbReference>
<keyword evidence="1" id="KW-0813">Transport</keyword>
<evidence type="ECO:0000256" key="1">
    <source>
        <dbReference type="ARBA" id="ARBA00022448"/>
    </source>
</evidence>
<proteinExistence type="predicted"/>
<feature type="non-terminal residue" evidence="3">
    <location>
        <position position="69"/>
    </location>
</feature>
<dbReference type="RefSeq" id="WP_031144928.1">
    <property type="nucleotide sequence ID" value="NZ_JYJH01000220.1"/>
</dbReference>
<dbReference type="InterPro" id="IPR050093">
    <property type="entry name" value="ABC_SmlMolc_Importer"/>
</dbReference>
<protein>
    <submittedName>
        <fullName evidence="3">ABC transporter ATP-binding protein</fullName>
    </submittedName>
</protein>
<evidence type="ECO:0000313" key="3">
    <source>
        <dbReference type="EMBL" id="KJK32936.1"/>
    </source>
</evidence>
<evidence type="ECO:0000259" key="2">
    <source>
        <dbReference type="Pfam" id="PF00005"/>
    </source>
</evidence>
<dbReference type="Gene3D" id="3.40.50.300">
    <property type="entry name" value="P-loop containing nucleotide triphosphate hydrolases"/>
    <property type="match status" value="1"/>
</dbReference>
<dbReference type="EMBL" id="JYJH01000220">
    <property type="protein sequence ID" value="KJK32936.1"/>
    <property type="molecule type" value="Genomic_DNA"/>
</dbReference>
<reference evidence="4" key="1">
    <citation type="submission" date="2015-02" db="EMBL/GenBank/DDBJ databases">
        <authorList>
            <person name="Ju K.-S."/>
            <person name="Doroghazi J.R."/>
            <person name="Metcalf W."/>
        </authorList>
    </citation>
    <scope>NUCLEOTIDE SEQUENCE [LARGE SCALE GENOMIC DNA]</scope>
    <source>
        <strain evidence="4">NRRL B-16380</strain>
    </source>
</reference>
<gene>
    <name evidence="3" type="ORF">UK15_39575</name>
</gene>
<feature type="domain" description="ABC transporter" evidence="2">
    <location>
        <begin position="2"/>
        <end position="59"/>
    </location>
</feature>
<organism evidence="3 4">
    <name type="scientific">Streptomyces variegatus</name>
    <dbReference type="NCBI Taxonomy" id="284040"/>
    <lineage>
        <taxon>Bacteria</taxon>
        <taxon>Bacillati</taxon>
        <taxon>Actinomycetota</taxon>
        <taxon>Actinomycetes</taxon>
        <taxon>Kitasatosporales</taxon>
        <taxon>Streptomycetaceae</taxon>
        <taxon>Streptomyces</taxon>
    </lineage>
</organism>
<dbReference type="Pfam" id="PF00005">
    <property type="entry name" value="ABC_tran"/>
    <property type="match status" value="1"/>
</dbReference>
<keyword evidence="3" id="KW-0547">Nucleotide-binding</keyword>
<dbReference type="InterPro" id="IPR003439">
    <property type="entry name" value="ABC_transporter-like_ATP-bd"/>
</dbReference>
<dbReference type="SUPFAM" id="SSF52540">
    <property type="entry name" value="P-loop containing nucleoside triphosphate hydrolases"/>
    <property type="match status" value="1"/>
</dbReference>
<dbReference type="AlphaFoldDB" id="A0A0M2GAZ3"/>
<dbReference type="PANTHER" id="PTHR42781:SF6">
    <property type="entry name" value="SPERMIDINE_PUTRESCINE IMPORT ATP-BINDING PROTEIN POTA"/>
    <property type="match status" value="1"/>
</dbReference>
<name>A0A0M2GAZ3_9ACTN</name>
<dbReference type="Proteomes" id="UP000034786">
    <property type="component" value="Unassembled WGS sequence"/>
</dbReference>
<accession>A0A0M2GAZ3</accession>
<dbReference type="GO" id="GO:0005524">
    <property type="term" value="F:ATP binding"/>
    <property type="evidence" value="ECO:0007669"/>
    <property type="project" value="UniProtKB-KW"/>
</dbReference>
<keyword evidence="4" id="KW-1185">Reference proteome</keyword>
<evidence type="ECO:0000313" key="4">
    <source>
        <dbReference type="Proteomes" id="UP000034786"/>
    </source>
</evidence>
<dbReference type="InterPro" id="IPR027417">
    <property type="entry name" value="P-loop_NTPase"/>
</dbReference>